<keyword evidence="6" id="KW-0558">Oxidation</keyword>
<dbReference type="InterPro" id="IPR016162">
    <property type="entry name" value="Ald_DH_N"/>
</dbReference>
<dbReference type="InterPro" id="IPR016163">
    <property type="entry name" value="Ald_DH_C"/>
</dbReference>
<reference evidence="10" key="1">
    <citation type="submission" date="2022-11" db="EMBL/GenBank/DDBJ databases">
        <title>Draft genome sequence of Hoeflea poritis E7-10 and Hoeflea prorocentri PM5-8, separated from scleractinian coral Porites lutea and marine dinoflagellate.</title>
        <authorList>
            <person name="Zhang G."/>
            <person name="Wei Q."/>
            <person name="Cai L."/>
        </authorList>
    </citation>
    <scope>NUCLEOTIDE SEQUENCE</scope>
    <source>
        <strain evidence="10">PM5-8</strain>
    </source>
</reference>
<keyword evidence="2" id="KW-0479">Metal-binding</keyword>
<dbReference type="PROSITE" id="PS00070">
    <property type="entry name" value="ALDEHYDE_DEHYDR_CYS"/>
    <property type="match status" value="1"/>
</dbReference>
<feature type="domain" description="Aldehyde dehydrogenase" evidence="9">
    <location>
        <begin position="34"/>
        <end position="497"/>
    </location>
</feature>
<dbReference type="Gene3D" id="3.40.605.10">
    <property type="entry name" value="Aldehyde Dehydrogenase, Chain A, domain 1"/>
    <property type="match status" value="1"/>
</dbReference>
<evidence type="ECO:0000313" key="10">
    <source>
        <dbReference type="EMBL" id="MDA5401559.1"/>
    </source>
</evidence>
<gene>
    <name evidence="10" type="ORF">OQ273_23535</name>
</gene>
<dbReference type="Pfam" id="PF00171">
    <property type="entry name" value="Aldedh"/>
    <property type="match status" value="1"/>
</dbReference>
<evidence type="ECO:0000256" key="7">
    <source>
        <dbReference type="PROSITE-ProRule" id="PRU10007"/>
    </source>
</evidence>
<dbReference type="GO" id="GO:0016620">
    <property type="term" value="F:oxidoreductase activity, acting on the aldehyde or oxo group of donors, NAD or NADP as acceptor"/>
    <property type="evidence" value="ECO:0007669"/>
    <property type="project" value="InterPro"/>
</dbReference>
<proteinExistence type="inferred from homology"/>
<dbReference type="InterPro" id="IPR016161">
    <property type="entry name" value="Ald_DH/histidinol_DH"/>
</dbReference>
<dbReference type="RefSeq" id="WP_267993540.1">
    <property type="nucleotide sequence ID" value="NZ_JAPJZI010000002.1"/>
</dbReference>
<dbReference type="FunFam" id="3.40.309.10:FF:000012">
    <property type="entry name" value="Betaine aldehyde dehydrogenase"/>
    <property type="match status" value="1"/>
</dbReference>
<dbReference type="InterPro" id="IPR015590">
    <property type="entry name" value="Aldehyde_DH_dom"/>
</dbReference>
<comment type="similarity">
    <text evidence="1 8">Belongs to the aldehyde dehydrogenase family.</text>
</comment>
<evidence type="ECO:0000256" key="1">
    <source>
        <dbReference type="ARBA" id="ARBA00009986"/>
    </source>
</evidence>
<evidence type="ECO:0000313" key="11">
    <source>
        <dbReference type="Proteomes" id="UP001151234"/>
    </source>
</evidence>
<dbReference type="PANTHER" id="PTHR11699">
    <property type="entry name" value="ALDEHYDE DEHYDROGENASE-RELATED"/>
    <property type="match status" value="1"/>
</dbReference>
<comment type="caution">
    <text evidence="10">The sequence shown here is derived from an EMBL/GenBank/DDBJ whole genome shotgun (WGS) entry which is preliminary data.</text>
</comment>
<dbReference type="GO" id="GO:0046872">
    <property type="term" value="F:metal ion binding"/>
    <property type="evidence" value="ECO:0007669"/>
    <property type="project" value="UniProtKB-KW"/>
</dbReference>
<evidence type="ECO:0000256" key="3">
    <source>
        <dbReference type="ARBA" id="ARBA00022857"/>
    </source>
</evidence>
<dbReference type="AlphaFoldDB" id="A0A9X3ZJS6"/>
<feature type="active site" evidence="7">
    <location>
        <position position="274"/>
    </location>
</feature>
<dbReference type="FunFam" id="3.40.605.10:FF:000007">
    <property type="entry name" value="NAD/NADP-dependent betaine aldehyde dehydrogenase"/>
    <property type="match status" value="1"/>
</dbReference>
<protein>
    <submittedName>
        <fullName evidence="10">Aldehyde dehydrogenase family protein</fullName>
    </submittedName>
</protein>
<dbReference type="InterPro" id="IPR029510">
    <property type="entry name" value="Ald_DH_CS_GLU"/>
</dbReference>
<dbReference type="SUPFAM" id="SSF53720">
    <property type="entry name" value="ALDH-like"/>
    <property type="match status" value="1"/>
</dbReference>
<dbReference type="PROSITE" id="PS00687">
    <property type="entry name" value="ALDEHYDE_DEHYDR_GLU"/>
    <property type="match status" value="1"/>
</dbReference>
<evidence type="ECO:0000259" key="9">
    <source>
        <dbReference type="Pfam" id="PF00171"/>
    </source>
</evidence>
<dbReference type="Gene3D" id="3.40.309.10">
    <property type="entry name" value="Aldehyde Dehydrogenase, Chain A, domain 2"/>
    <property type="match status" value="1"/>
</dbReference>
<evidence type="ECO:0000256" key="2">
    <source>
        <dbReference type="ARBA" id="ARBA00022723"/>
    </source>
</evidence>
<evidence type="ECO:0000256" key="5">
    <source>
        <dbReference type="ARBA" id="ARBA00023002"/>
    </source>
</evidence>
<keyword evidence="4" id="KW-0630">Potassium</keyword>
<keyword evidence="11" id="KW-1185">Reference proteome</keyword>
<evidence type="ECO:0000256" key="4">
    <source>
        <dbReference type="ARBA" id="ARBA00022958"/>
    </source>
</evidence>
<accession>A0A9X3ZJS6</accession>
<dbReference type="InterPro" id="IPR016160">
    <property type="entry name" value="Ald_DH_CS_CYS"/>
</dbReference>
<organism evidence="10 11">
    <name type="scientific">Hoeflea prorocentri</name>
    <dbReference type="NCBI Taxonomy" id="1922333"/>
    <lineage>
        <taxon>Bacteria</taxon>
        <taxon>Pseudomonadati</taxon>
        <taxon>Pseudomonadota</taxon>
        <taxon>Alphaproteobacteria</taxon>
        <taxon>Hyphomicrobiales</taxon>
        <taxon>Rhizobiaceae</taxon>
        <taxon>Hoeflea</taxon>
    </lineage>
</organism>
<dbReference type="Proteomes" id="UP001151234">
    <property type="component" value="Unassembled WGS sequence"/>
</dbReference>
<keyword evidence="5 8" id="KW-0560">Oxidoreductase</keyword>
<dbReference type="EMBL" id="JAPJZI010000002">
    <property type="protein sequence ID" value="MDA5401559.1"/>
    <property type="molecule type" value="Genomic_DNA"/>
</dbReference>
<evidence type="ECO:0000256" key="8">
    <source>
        <dbReference type="RuleBase" id="RU003345"/>
    </source>
</evidence>
<name>A0A9X3ZJS6_9HYPH</name>
<evidence type="ECO:0000256" key="6">
    <source>
        <dbReference type="ARBA" id="ARBA00023097"/>
    </source>
</evidence>
<keyword evidence="3" id="KW-0521">NADP</keyword>
<sequence length="503" mass="53093">MNKPVLYHELSTMSAAVRSFLDRPKQLFIGGEFVNSAASETIESEDPGLGTILAEVPAANQADVDAAVDAARRAFEGEWSAMVPAARAACLFKMADLIYENLDELAELEGLDTGKPVSIAKALDIPFSAEVFRYYGGWATKIKGSTLDLALNPEAFHAYTRVEPVGVVAGIIPWNFPFAQAAFKIAPALAAGCTVVLKPAEQTPLSALRLAELAAEAGFPAGAVNVLTGLGHTTGAALAAHPGVDKVTFTGSTEIGRRIVEASGTSNLKRLTLELGGKSPVIIFADANMDRAIPTAAAAIFGNSGQVCNAGSRLYVEESVFDRVVEGIVKIGEDMQLGCAMNEASQLGPLMSSVQLGRVSSLVDEARNEGVSVLSGGGREGDRGYFYSPTVLTGMKQDSRIARDEIFGPVLCAMKFDGDEAILQQANDTDYGLAASIWTGDSGRAHRIAHGVRAGAVWVNAFGVFDPNLPFGGYKESGWAREFGIEGLEAFLETKAVSMYIGE</sequence>